<proteinExistence type="predicted"/>
<comment type="caution">
    <text evidence="1">The sequence shown here is derived from an EMBL/GenBank/DDBJ whole genome shotgun (WGS) entry which is preliminary data.</text>
</comment>
<evidence type="ECO:0000313" key="1">
    <source>
        <dbReference type="EMBL" id="PNF15181.1"/>
    </source>
</evidence>
<keyword evidence="2" id="KW-1185">Reference proteome</keyword>
<organism evidence="1 2">
    <name type="scientific">Cryptotermes secundus</name>
    <dbReference type="NCBI Taxonomy" id="105785"/>
    <lineage>
        <taxon>Eukaryota</taxon>
        <taxon>Metazoa</taxon>
        <taxon>Ecdysozoa</taxon>
        <taxon>Arthropoda</taxon>
        <taxon>Hexapoda</taxon>
        <taxon>Insecta</taxon>
        <taxon>Pterygota</taxon>
        <taxon>Neoptera</taxon>
        <taxon>Polyneoptera</taxon>
        <taxon>Dictyoptera</taxon>
        <taxon>Blattodea</taxon>
        <taxon>Blattoidea</taxon>
        <taxon>Termitoidae</taxon>
        <taxon>Kalotermitidae</taxon>
        <taxon>Cryptotermitinae</taxon>
        <taxon>Cryptotermes</taxon>
    </lineage>
</organism>
<gene>
    <name evidence="1" type="ORF">B7P43_G14673</name>
</gene>
<reference evidence="1 2" key="1">
    <citation type="submission" date="2017-12" db="EMBL/GenBank/DDBJ databases">
        <title>Hemimetabolous genomes reveal molecular basis of termite eusociality.</title>
        <authorList>
            <person name="Harrison M.C."/>
            <person name="Jongepier E."/>
            <person name="Robertson H.M."/>
            <person name="Arning N."/>
            <person name="Bitard-Feildel T."/>
            <person name="Chao H."/>
            <person name="Childers C.P."/>
            <person name="Dinh H."/>
            <person name="Doddapaneni H."/>
            <person name="Dugan S."/>
            <person name="Gowin J."/>
            <person name="Greiner C."/>
            <person name="Han Y."/>
            <person name="Hu H."/>
            <person name="Hughes D.S.T."/>
            <person name="Huylmans A.-K."/>
            <person name="Kemena C."/>
            <person name="Kremer L.P.M."/>
            <person name="Lee S.L."/>
            <person name="Lopez-Ezquerra A."/>
            <person name="Mallet L."/>
            <person name="Monroy-Kuhn J.M."/>
            <person name="Moser A."/>
            <person name="Murali S.C."/>
            <person name="Muzny D.M."/>
            <person name="Otani S."/>
            <person name="Piulachs M.-D."/>
            <person name="Poelchau M."/>
            <person name="Qu J."/>
            <person name="Schaub F."/>
            <person name="Wada-Katsumata A."/>
            <person name="Worley K.C."/>
            <person name="Xie Q."/>
            <person name="Ylla G."/>
            <person name="Poulsen M."/>
            <person name="Gibbs R.A."/>
            <person name="Schal C."/>
            <person name="Richards S."/>
            <person name="Belles X."/>
            <person name="Korb J."/>
            <person name="Bornberg-Bauer E."/>
        </authorList>
    </citation>
    <scope>NUCLEOTIDE SEQUENCE [LARGE SCALE GENOMIC DNA]</scope>
    <source>
        <tissue evidence="1">Whole body</tissue>
    </source>
</reference>
<sequence>MRHLIDILLTDVWEERMASIFRVEEKKKNLRVRNKCEQVLTDTSRRRHSS</sequence>
<name>A0A2J7PFS5_9NEOP</name>
<evidence type="ECO:0000313" key="2">
    <source>
        <dbReference type="Proteomes" id="UP000235965"/>
    </source>
</evidence>
<dbReference type="InParanoid" id="A0A2J7PFS5"/>
<dbReference type="Proteomes" id="UP000235965">
    <property type="component" value="Unassembled WGS sequence"/>
</dbReference>
<dbReference type="EMBL" id="NEVH01025650">
    <property type="protein sequence ID" value="PNF15181.1"/>
    <property type="molecule type" value="Genomic_DNA"/>
</dbReference>
<protein>
    <submittedName>
        <fullName evidence="1">Uncharacterized protein</fullName>
    </submittedName>
</protein>
<dbReference type="AlphaFoldDB" id="A0A2J7PFS5"/>
<accession>A0A2J7PFS5</accession>